<proteinExistence type="predicted"/>
<organism evidence="1">
    <name type="scientific">Variovorax paradoxus</name>
    <dbReference type="NCBI Taxonomy" id="34073"/>
    <lineage>
        <taxon>Bacteria</taxon>
        <taxon>Pseudomonadati</taxon>
        <taxon>Pseudomonadota</taxon>
        <taxon>Betaproteobacteria</taxon>
        <taxon>Burkholderiales</taxon>
        <taxon>Comamonadaceae</taxon>
        <taxon>Variovorax</taxon>
    </lineage>
</organism>
<protein>
    <recommendedName>
        <fullName evidence="2">Type VI secretion protein</fullName>
    </recommendedName>
</protein>
<dbReference type="RefSeq" id="WP_339089936.1">
    <property type="nucleotide sequence ID" value="NZ_LR743507.1"/>
</dbReference>
<sequence>MKRTKTSLGWLAAVLLVLQLAACGSLMPKGTRVDWSEFTLSAAPNANQNSPVAVDVVMVLDDAMLARLAELPASKWFGARADLQKTFPQSLAYHSWELVPGQTIRVPASTFGSPRVAAVLVFANYNTPGANRARVEDLKGAVVARFDIQSFDVSTTR</sequence>
<evidence type="ECO:0008006" key="2">
    <source>
        <dbReference type="Google" id="ProtNLM"/>
    </source>
</evidence>
<gene>
    <name evidence="1" type="ORF">VVAX_02271</name>
</gene>
<dbReference type="EMBL" id="LR743507">
    <property type="protein sequence ID" value="CAA2103458.1"/>
    <property type="molecule type" value="Genomic_DNA"/>
</dbReference>
<reference evidence="1" key="1">
    <citation type="submission" date="2019-12" db="EMBL/GenBank/DDBJ databases">
        <authorList>
            <person name="Cremers G."/>
        </authorList>
    </citation>
    <scope>NUCLEOTIDE SEQUENCE</scope>
    <source>
        <strain evidence="1">Vvax</strain>
    </source>
</reference>
<dbReference type="AlphaFoldDB" id="A0A679JC06"/>
<name>A0A679JC06_VARPD</name>
<evidence type="ECO:0000313" key="1">
    <source>
        <dbReference type="EMBL" id="CAA2103458.1"/>
    </source>
</evidence>
<accession>A0A679JC06</accession>